<dbReference type="AlphaFoldDB" id="A0A521ELV1"/>
<keyword evidence="1" id="KW-1133">Transmembrane helix</keyword>
<sequence length="126" mass="12838">MDKYGGSAGNPYLVEQDQNSEKGGLFTALMLLLLGIAALALATLSSERVNGQYVVIAPPGTSQAATFAMVASVDGLPVALGGFGNVIIAASDRTDFVADMENAGAWAVFPAPRFLGCSTPTPEGSV</sequence>
<reference evidence="2 3" key="1">
    <citation type="submission" date="2017-05" db="EMBL/GenBank/DDBJ databases">
        <authorList>
            <person name="Varghese N."/>
            <person name="Submissions S."/>
        </authorList>
    </citation>
    <scope>NUCLEOTIDE SEQUENCE [LARGE SCALE GENOMIC DNA]</scope>
    <source>
        <strain evidence="2 3">DSM 100094</strain>
    </source>
</reference>
<dbReference type="Proteomes" id="UP000319014">
    <property type="component" value="Unassembled WGS sequence"/>
</dbReference>
<keyword evidence="3" id="KW-1185">Reference proteome</keyword>
<dbReference type="RefSeq" id="WP_142663889.1">
    <property type="nucleotide sequence ID" value="NZ_FXTK01000014.1"/>
</dbReference>
<gene>
    <name evidence="2" type="ORF">SAMN06265221_11419</name>
</gene>
<name>A0A521ELV1_9RHOB</name>
<keyword evidence="1" id="KW-0472">Membrane</keyword>
<protein>
    <submittedName>
        <fullName evidence="2">Uncharacterized protein</fullName>
    </submittedName>
</protein>
<organism evidence="2 3">
    <name type="scientific">Paracoccus laeviglucosivorans</name>
    <dbReference type="NCBI Taxonomy" id="1197861"/>
    <lineage>
        <taxon>Bacteria</taxon>
        <taxon>Pseudomonadati</taxon>
        <taxon>Pseudomonadota</taxon>
        <taxon>Alphaproteobacteria</taxon>
        <taxon>Rhodobacterales</taxon>
        <taxon>Paracoccaceae</taxon>
        <taxon>Paracoccus</taxon>
    </lineage>
</organism>
<proteinExistence type="predicted"/>
<evidence type="ECO:0000256" key="1">
    <source>
        <dbReference type="SAM" id="Phobius"/>
    </source>
</evidence>
<evidence type="ECO:0000313" key="3">
    <source>
        <dbReference type="Proteomes" id="UP000319014"/>
    </source>
</evidence>
<dbReference type="OrthoDB" id="7779036at2"/>
<keyword evidence="1" id="KW-0812">Transmembrane</keyword>
<dbReference type="EMBL" id="FXTK01000014">
    <property type="protein sequence ID" value="SMO84888.1"/>
    <property type="molecule type" value="Genomic_DNA"/>
</dbReference>
<accession>A0A521ELV1</accession>
<evidence type="ECO:0000313" key="2">
    <source>
        <dbReference type="EMBL" id="SMO84888.1"/>
    </source>
</evidence>
<feature type="transmembrane region" description="Helical" evidence="1">
    <location>
        <begin position="23"/>
        <end position="44"/>
    </location>
</feature>